<dbReference type="InterPro" id="IPR009631">
    <property type="entry name" value="CGLD27-like"/>
</dbReference>
<keyword evidence="1" id="KW-0812">Transmembrane</keyword>
<name>A0A073CCM5_PLAA1</name>
<keyword evidence="3" id="KW-1185">Reference proteome</keyword>
<feature type="transmembrane region" description="Helical" evidence="1">
    <location>
        <begin position="93"/>
        <end position="119"/>
    </location>
</feature>
<reference evidence="2 3" key="1">
    <citation type="journal article" date="2014" name="Appl. Environ. Microbiol.">
        <title>Elucidation of insertion elements encoded on plasmids and in vitro construction of shuttle vectors from the toxic cyanobacterium Planktothrix.</title>
        <authorList>
            <person name="Christiansen G."/>
            <person name="Goesmann A."/>
            <person name="Kurmayer R."/>
        </authorList>
    </citation>
    <scope>NUCLEOTIDE SEQUENCE [LARGE SCALE GENOMIC DNA]</scope>
    <source>
        <strain evidence="2 3">NIVA-CYA 126/8</strain>
    </source>
</reference>
<evidence type="ECO:0000256" key="1">
    <source>
        <dbReference type="SAM" id="Phobius"/>
    </source>
</evidence>
<dbReference type="Pfam" id="PF06799">
    <property type="entry name" value="CGLD27-like"/>
    <property type="match status" value="1"/>
</dbReference>
<sequence>MSSPNCHKIKSNILKNPRFLNMRDVSVSICPVPPEQRPVNEYQELKESWFFSWVTLNWPQYLRKLLWVWLISWIIFCPVAAASFTPSKYPGQLILGAASGATFILTLVVIRLSLGWYYIRSRLLNPRIFYEESGWYDGQTWLKTPEFLVQDRLILSHQVQPILTRLRQTYYGIAGLLLGGGLIWVLL</sequence>
<dbReference type="PATRIC" id="fig|388467.6.peg.901"/>
<dbReference type="AlphaFoldDB" id="A0A073CCM5"/>
<proteinExistence type="predicted"/>
<dbReference type="HOGENOM" id="CLU_081117_2_0_3"/>
<dbReference type="eggNOG" id="ENOG502ZY99">
    <property type="taxonomic scope" value="Bacteria"/>
</dbReference>
<evidence type="ECO:0000313" key="2">
    <source>
        <dbReference type="EMBL" id="KEI66084.1"/>
    </source>
</evidence>
<dbReference type="STRING" id="388467.A19Y_0957"/>
<keyword evidence="1" id="KW-1133">Transmembrane helix</keyword>
<feature type="transmembrane region" description="Helical" evidence="1">
    <location>
        <begin position="66"/>
        <end position="87"/>
    </location>
</feature>
<evidence type="ECO:0000313" key="3">
    <source>
        <dbReference type="Proteomes" id="UP000027395"/>
    </source>
</evidence>
<evidence type="ECO:0008006" key="4">
    <source>
        <dbReference type="Google" id="ProtNLM"/>
    </source>
</evidence>
<gene>
    <name evidence="2" type="ORF">A19Y_0957</name>
</gene>
<protein>
    <recommendedName>
        <fullName evidence="4">Ycf36</fullName>
    </recommendedName>
</protein>
<dbReference type="EMBL" id="CM002803">
    <property type="protein sequence ID" value="KEI66084.1"/>
    <property type="molecule type" value="Genomic_DNA"/>
</dbReference>
<dbReference type="PANTHER" id="PTHR34214:SF3">
    <property type="entry name" value="PROTEIN CONSERVED IN THE GREEN LINEAGE AND DIATOMS 27, CHLOROPLASTIC"/>
    <property type="match status" value="1"/>
</dbReference>
<dbReference type="PANTHER" id="PTHR34214">
    <property type="match status" value="1"/>
</dbReference>
<accession>A0A073CCM5</accession>
<feature type="transmembrane region" description="Helical" evidence="1">
    <location>
        <begin position="169"/>
        <end position="186"/>
    </location>
</feature>
<organism evidence="2 3">
    <name type="scientific">Planktothrix agardhii (strain NIVA-CYA 126/8)</name>
    <dbReference type="NCBI Taxonomy" id="388467"/>
    <lineage>
        <taxon>Bacteria</taxon>
        <taxon>Bacillati</taxon>
        <taxon>Cyanobacteriota</taxon>
        <taxon>Cyanophyceae</taxon>
        <taxon>Oscillatoriophycideae</taxon>
        <taxon>Oscillatoriales</taxon>
        <taxon>Microcoleaceae</taxon>
        <taxon>Planktothrix</taxon>
    </lineage>
</organism>
<dbReference type="Proteomes" id="UP000027395">
    <property type="component" value="Chromosome"/>
</dbReference>
<keyword evidence="1" id="KW-0472">Membrane</keyword>